<keyword evidence="2" id="KW-1185">Reference proteome</keyword>
<dbReference type="NCBIfam" id="NF045639">
    <property type="entry name" value="GCX_COOH"/>
    <property type="match status" value="1"/>
</dbReference>
<organism evidence="1 2">
    <name type="scientific">Runella aurantiaca</name>
    <dbReference type="NCBI Taxonomy" id="2282308"/>
    <lineage>
        <taxon>Bacteria</taxon>
        <taxon>Pseudomonadati</taxon>
        <taxon>Bacteroidota</taxon>
        <taxon>Cytophagia</taxon>
        <taxon>Cytophagales</taxon>
        <taxon>Spirosomataceae</taxon>
        <taxon>Runella</taxon>
    </lineage>
</organism>
<dbReference type="AlphaFoldDB" id="A0A369I4E2"/>
<dbReference type="InterPro" id="IPR055015">
    <property type="entry name" value="GCX_COOH"/>
</dbReference>
<dbReference type="Gene3D" id="2.160.20.10">
    <property type="entry name" value="Single-stranded right-handed beta-helix, Pectin lyase-like"/>
    <property type="match status" value="1"/>
</dbReference>
<dbReference type="EMBL" id="QPIW01000014">
    <property type="protein sequence ID" value="RDB04671.1"/>
    <property type="molecule type" value="Genomic_DNA"/>
</dbReference>
<sequence>MKKIISFLLLVSFITPTYALIRYVKPVATGTGDGSSWANASENLQAMIDIAIPAQDEVWVAAGKYFPTSVPSGCTTCGTASLTNRNNTFLLKSGLRIYGGFAGTETARANRNSHLNESILSGDLGIKYETNDNVYHVVTAIDCNNSTVLERFTIEAGNANGSTSVTVADRTYYRSWGGGVLCVYSPIRIALCAIVDNQATDGGGILNTACNPYITNSVIANNTATAGGGGIYNHEGSAADIRNCTIIQNTANVAGGAMYNYNSVPYIINVIVWYNSSPNFPGIANNGSGVTGYSSNLEQGWGANGITCSNCLNANPQFINIDFPAGIDGKWGSRDDGLRVTSCSPGIDKGTNGSTEGVDMANQTREIDIPSIDNTISSISLDMGAYEYQNTGPSNTILYVNGSLTTGLNDGSNWENAFRGANAFGTALRYANHCDNNSILVAKGTYKPHRLPFGVTSGSNRNFTFALKGGLKIYGGFLGTESILEYSTRKARQNETILSGDFADDDVVTGEGGTLAIANNTENAYHVLTTDARATQIVLKGLTIKGGNTIGASNPNGGGIYAYLSTSFEITDCNIKHNSASNGAGVYFYVSSPLVFNNNYFDRNLATTNGGAIYIGESGVVFRNNVFSGNRASTGVGGAVRNDLYFGQFYNNTFYKNSAQTSGGALFTYDPGIAGAPIDINRSYNNIFYKNAIGTNTTTTYADFFIERNGRDFRNNILQFAAEQYPLNNTPNGIGATAVNNLFAVNPLFADETNLLGPDLIGGSPDDGFRLRSTSPAVNAGIYSSAPSFDILSNGRYSFFDIGAYEFHPKEACPDNRYIADVPIEAGTHFAGIQGSFTSSVPAPLKNQRVGAIDATMAVGDGHITSVGTVASATSVVFDASKSITLLPGFQTQTGATFRTNLQGCPFFEESSVGSPTQK</sequence>
<protein>
    <recommendedName>
        <fullName evidence="3">Right handed beta helix domain-containing protein</fullName>
    </recommendedName>
</protein>
<dbReference type="OrthoDB" id="960258at2"/>
<dbReference type="SUPFAM" id="SSF51126">
    <property type="entry name" value="Pectin lyase-like"/>
    <property type="match status" value="2"/>
</dbReference>
<dbReference type="RefSeq" id="WP_147277103.1">
    <property type="nucleotide sequence ID" value="NZ_QPIW01000014.1"/>
</dbReference>
<dbReference type="NCBIfam" id="NF041518">
    <property type="entry name" value="choice_anch_Q"/>
    <property type="match status" value="1"/>
</dbReference>
<evidence type="ECO:0000313" key="2">
    <source>
        <dbReference type="Proteomes" id="UP000253141"/>
    </source>
</evidence>
<proteinExistence type="predicted"/>
<dbReference type="InterPro" id="IPR011050">
    <property type="entry name" value="Pectin_lyase_fold/virulence"/>
</dbReference>
<dbReference type="InterPro" id="IPR012334">
    <property type="entry name" value="Pectin_lyas_fold"/>
</dbReference>
<dbReference type="PANTHER" id="PTHR11319">
    <property type="entry name" value="G PROTEIN-COUPLED RECEPTOR-RELATED"/>
    <property type="match status" value="1"/>
</dbReference>
<dbReference type="Proteomes" id="UP000253141">
    <property type="component" value="Unassembled WGS sequence"/>
</dbReference>
<dbReference type="PANTHER" id="PTHR11319:SF35">
    <property type="entry name" value="OUTER MEMBRANE PROTEIN PMPC-RELATED"/>
    <property type="match status" value="1"/>
</dbReference>
<dbReference type="InterPro" id="IPR059226">
    <property type="entry name" value="Choice_anch_Q_dom"/>
</dbReference>
<evidence type="ECO:0000313" key="1">
    <source>
        <dbReference type="EMBL" id="RDB04671.1"/>
    </source>
</evidence>
<accession>A0A369I4E2</accession>
<evidence type="ECO:0008006" key="3">
    <source>
        <dbReference type="Google" id="ProtNLM"/>
    </source>
</evidence>
<name>A0A369I4E2_9BACT</name>
<reference evidence="1 2" key="1">
    <citation type="submission" date="2018-07" db="EMBL/GenBank/DDBJ databases">
        <title>Genome analysis of Runella aurantiaca.</title>
        <authorList>
            <person name="Yang X."/>
        </authorList>
    </citation>
    <scope>NUCLEOTIDE SEQUENCE [LARGE SCALE GENOMIC DNA]</scope>
    <source>
        <strain evidence="1 2">YX9</strain>
    </source>
</reference>
<gene>
    <name evidence="1" type="ORF">DVG78_17060</name>
</gene>
<comment type="caution">
    <text evidence="1">The sequence shown here is derived from an EMBL/GenBank/DDBJ whole genome shotgun (WGS) entry which is preliminary data.</text>
</comment>